<reference evidence="2 3" key="1">
    <citation type="submission" date="2018-08" db="EMBL/GenBank/DDBJ databases">
        <title>Verrucosispora craniellae sp. nov., isolated from a marine sponge in the South China Sea.</title>
        <authorList>
            <person name="Li L."/>
            <person name="Lin H.W."/>
        </authorList>
    </citation>
    <scope>NUCLEOTIDE SEQUENCE [LARGE SCALE GENOMIC DNA]</scope>
    <source>
        <strain evidence="2 3">LHW63014</strain>
    </source>
</reference>
<accession>A0A372FVZ4</accession>
<sequence length="153" mass="16863">MWTIGSERVVKLMGDVVDSWERIGNTWKNLELSWAGETAEEVQQFNYRLQKLQWDLFGSQEQETYGLISQVCGIAASAASNYGEAEKTVIKMFDEFTAAIPADDLPPEDDGEGDGGTPPPVDLGDAYNTTESPVHTLYPNNPDANKPPPPDKE</sequence>
<name>A0A372FVZ4_9ACTN</name>
<proteinExistence type="predicted"/>
<organism evidence="2 3">
    <name type="scientific">Micromonospora craniellae</name>
    <dbReference type="NCBI Taxonomy" id="2294034"/>
    <lineage>
        <taxon>Bacteria</taxon>
        <taxon>Bacillati</taxon>
        <taxon>Actinomycetota</taxon>
        <taxon>Actinomycetes</taxon>
        <taxon>Micromonosporales</taxon>
        <taxon>Micromonosporaceae</taxon>
        <taxon>Micromonospora</taxon>
    </lineage>
</organism>
<evidence type="ECO:0000313" key="3">
    <source>
        <dbReference type="Proteomes" id="UP000262621"/>
    </source>
</evidence>
<gene>
    <name evidence="2" type="ORF">D0Q02_19495</name>
</gene>
<comment type="caution">
    <text evidence="2">The sequence shown here is derived from an EMBL/GenBank/DDBJ whole genome shotgun (WGS) entry which is preliminary data.</text>
</comment>
<dbReference type="Proteomes" id="UP000262621">
    <property type="component" value="Unassembled WGS sequence"/>
</dbReference>
<protein>
    <recommendedName>
        <fullName evidence="4">WXG100 family type VII secretion target</fullName>
    </recommendedName>
</protein>
<evidence type="ECO:0000256" key="1">
    <source>
        <dbReference type="SAM" id="MobiDB-lite"/>
    </source>
</evidence>
<evidence type="ECO:0000313" key="2">
    <source>
        <dbReference type="EMBL" id="RFS44945.1"/>
    </source>
</evidence>
<dbReference type="EMBL" id="QVFU01000022">
    <property type="protein sequence ID" value="RFS44945.1"/>
    <property type="molecule type" value="Genomic_DNA"/>
</dbReference>
<dbReference type="AlphaFoldDB" id="A0A372FVZ4"/>
<evidence type="ECO:0008006" key="4">
    <source>
        <dbReference type="Google" id="ProtNLM"/>
    </source>
</evidence>
<feature type="region of interest" description="Disordered" evidence="1">
    <location>
        <begin position="100"/>
        <end position="153"/>
    </location>
</feature>
<keyword evidence="3" id="KW-1185">Reference proteome</keyword>